<sequence>MRSSTARRSTYEGTVPVAAPIIATNNPAASRRRWRRRYGTSGRRLCTLDSLHDPASDADATHLWHNTSH</sequence>
<dbReference type="AlphaFoldDB" id="A0A6J4HL38"/>
<evidence type="ECO:0000313" key="2">
    <source>
        <dbReference type="EMBL" id="CAA9227095.1"/>
    </source>
</evidence>
<name>A0A6J4HL38_9CHLR</name>
<feature type="compositionally biased region" description="Basic and acidic residues" evidence="1">
    <location>
        <begin position="50"/>
        <end position="62"/>
    </location>
</feature>
<dbReference type="EMBL" id="CADCTR010000234">
    <property type="protein sequence ID" value="CAA9227095.1"/>
    <property type="molecule type" value="Genomic_DNA"/>
</dbReference>
<gene>
    <name evidence="2" type="ORF">AVDCRST_MAG93-718</name>
</gene>
<feature type="region of interest" description="Disordered" evidence="1">
    <location>
        <begin position="49"/>
        <end position="69"/>
    </location>
</feature>
<evidence type="ECO:0000256" key="1">
    <source>
        <dbReference type="SAM" id="MobiDB-lite"/>
    </source>
</evidence>
<proteinExistence type="predicted"/>
<organism evidence="2">
    <name type="scientific">uncultured Chloroflexia bacterium</name>
    <dbReference type="NCBI Taxonomy" id="1672391"/>
    <lineage>
        <taxon>Bacteria</taxon>
        <taxon>Bacillati</taxon>
        <taxon>Chloroflexota</taxon>
        <taxon>Chloroflexia</taxon>
        <taxon>environmental samples</taxon>
    </lineage>
</organism>
<accession>A0A6J4HL38</accession>
<reference evidence="2" key="1">
    <citation type="submission" date="2020-02" db="EMBL/GenBank/DDBJ databases">
        <authorList>
            <person name="Meier V. D."/>
        </authorList>
    </citation>
    <scope>NUCLEOTIDE SEQUENCE</scope>
    <source>
        <strain evidence="2">AVDCRST_MAG93</strain>
    </source>
</reference>
<protein>
    <submittedName>
        <fullName evidence="2">Uncharacterized protein</fullName>
    </submittedName>
</protein>